<name>A0AA38R1Y7_9PEZI</name>
<organism evidence="1 2">
    <name type="scientific">Coniochaeta hoffmannii</name>
    <dbReference type="NCBI Taxonomy" id="91930"/>
    <lineage>
        <taxon>Eukaryota</taxon>
        <taxon>Fungi</taxon>
        <taxon>Dikarya</taxon>
        <taxon>Ascomycota</taxon>
        <taxon>Pezizomycotina</taxon>
        <taxon>Sordariomycetes</taxon>
        <taxon>Sordariomycetidae</taxon>
        <taxon>Coniochaetales</taxon>
        <taxon>Coniochaetaceae</taxon>
        <taxon>Coniochaeta</taxon>
    </lineage>
</organism>
<protein>
    <submittedName>
        <fullName evidence="1">Uncharacterized protein</fullName>
    </submittedName>
</protein>
<dbReference type="EMBL" id="JANBVN010000315">
    <property type="protein sequence ID" value="KAJ9129666.1"/>
    <property type="molecule type" value="Genomic_DNA"/>
</dbReference>
<dbReference type="Proteomes" id="UP001174691">
    <property type="component" value="Unassembled WGS sequence"/>
</dbReference>
<evidence type="ECO:0000313" key="1">
    <source>
        <dbReference type="EMBL" id="KAJ9129666.1"/>
    </source>
</evidence>
<keyword evidence="2" id="KW-1185">Reference proteome</keyword>
<dbReference type="GO" id="GO:0008757">
    <property type="term" value="F:S-adenosylmethionine-dependent methyltransferase activity"/>
    <property type="evidence" value="ECO:0007669"/>
    <property type="project" value="UniProtKB-ARBA"/>
</dbReference>
<dbReference type="AlphaFoldDB" id="A0AA38R1Y7"/>
<proteinExistence type="predicted"/>
<dbReference type="InterPro" id="IPR029063">
    <property type="entry name" value="SAM-dependent_MTases_sf"/>
</dbReference>
<dbReference type="PANTHER" id="PTHR14614:SF132">
    <property type="entry name" value="PROTEIN-LYSINE METHYLTRANSFERASE C42C1.13"/>
    <property type="match status" value="1"/>
</dbReference>
<dbReference type="Pfam" id="PF10294">
    <property type="entry name" value="Methyltransf_16"/>
    <property type="match status" value="1"/>
</dbReference>
<reference evidence="1" key="1">
    <citation type="submission" date="2022-07" db="EMBL/GenBank/DDBJ databases">
        <title>Fungi with potential for degradation of polypropylene.</title>
        <authorList>
            <person name="Gostincar C."/>
        </authorList>
    </citation>
    <scope>NUCLEOTIDE SEQUENCE</scope>
    <source>
        <strain evidence="1">EXF-13287</strain>
    </source>
</reference>
<dbReference type="InterPro" id="IPR019410">
    <property type="entry name" value="Methyltransf_16"/>
</dbReference>
<dbReference type="PANTHER" id="PTHR14614">
    <property type="entry name" value="HEPATOCELLULAR CARCINOMA-ASSOCIATED ANTIGEN"/>
    <property type="match status" value="1"/>
</dbReference>
<accession>A0AA38R1Y7</accession>
<evidence type="ECO:0000313" key="2">
    <source>
        <dbReference type="Proteomes" id="UP001174691"/>
    </source>
</evidence>
<dbReference type="GO" id="GO:0005829">
    <property type="term" value="C:cytosol"/>
    <property type="evidence" value="ECO:0007669"/>
    <property type="project" value="TreeGrafter"/>
</dbReference>
<sequence length="396" mass="43677">MHYIRLLRPPVLEISRSSRSLKLVISIATDLGDAFLSPSTPVPVRIIVRSHGEDGGETWTELTHVRCRPSWRAKDRVLKLDLSVPATLLGVDKLHIRPADQRVVASSAVDLAAREQGLIVPVSVDLIAAGEEVKHVCYRVLKLSNEPGAGLESALQVEEEIGDTSLARHVWDGGLMTLAHIANMCSPVSPPGFKSGLQQLKEVLCRDGDVNILEIGCGIGTLGIGLAQIFRSVVVRDRPRSVSVLMTDLPEAEERVEANIARYQTSSPATDASRADIDYENLDWEDGRLGKFGTKVQSKLWDLVVLSDCTYNVDTIPALVQTLSRLHSAANRRPNCPQEGWRSMVMIGTKPRHWSEQVFVEQMEGDGWDVEEKERLPLPMLDADAQAVEIYLFAKA</sequence>
<comment type="caution">
    <text evidence="1">The sequence shown here is derived from an EMBL/GenBank/DDBJ whole genome shotgun (WGS) entry which is preliminary data.</text>
</comment>
<dbReference type="SUPFAM" id="SSF53335">
    <property type="entry name" value="S-adenosyl-L-methionine-dependent methyltransferases"/>
    <property type="match status" value="1"/>
</dbReference>
<gene>
    <name evidence="1" type="ORF">NKR19_g10249</name>
</gene>
<dbReference type="Gene3D" id="3.40.50.150">
    <property type="entry name" value="Vaccinia Virus protein VP39"/>
    <property type="match status" value="1"/>
</dbReference>